<dbReference type="InterPro" id="IPR001310">
    <property type="entry name" value="Histidine_triad_HIT"/>
</dbReference>
<dbReference type="InterPro" id="IPR036265">
    <property type="entry name" value="HIT-like_sf"/>
</dbReference>
<dbReference type="GO" id="GO:0008168">
    <property type="term" value="F:methyltransferase activity"/>
    <property type="evidence" value="ECO:0007669"/>
    <property type="project" value="UniProtKB-KW"/>
</dbReference>
<proteinExistence type="predicted"/>
<evidence type="ECO:0000313" key="5">
    <source>
        <dbReference type="EMBL" id="MFC4540496.1"/>
    </source>
</evidence>
<dbReference type="PANTHER" id="PTHR42997">
    <property type="entry name" value="HIT FAMILY HYDROLASE"/>
    <property type="match status" value="1"/>
</dbReference>
<feature type="domain" description="HIT" evidence="4">
    <location>
        <begin position="5"/>
        <end position="109"/>
    </location>
</feature>
<keyword evidence="5" id="KW-0808">Transferase</keyword>
<evidence type="ECO:0000256" key="2">
    <source>
        <dbReference type="PIRSR" id="PIRSR601310-3"/>
    </source>
</evidence>
<feature type="active site" description="Tele-AMP-histidine intermediate" evidence="1">
    <location>
        <position position="96"/>
    </location>
</feature>
<dbReference type="AlphaFoldDB" id="A0ABD5PKD8"/>
<evidence type="ECO:0000259" key="4">
    <source>
        <dbReference type="PROSITE" id="PS51084"/>
    </source>
</evidence>
<dbReference type="GO" id="GO:0032259">
    <property type="term" value="P:methylation"/>
    <property type="evidence" value="ECO:0007669"/>
    <property type="project" value="UniProtKB-KW"/>
</dbReference>
<dbReference type="EC" id="2.1.1.-" evidence="5"/>
<name>A0ABD5PKD8_9EURY</name>
<sequence>MASCTFCDIIRGKEPAEVVLENERYLCILDQFPVNEGHSLVIPRDHIERLEEIDDETMYEFLEEAHEYILGRFDPDATNIGLNNGPEAGQTIQHLHWHVIPRYEGDIEDPTGGVRGVIPSKRQY</sequence>
<evidence type="ECO:0000256" key="3">
    <source>
        <dbReference type="PROSITE-ProRule" id="PRU00464"/>
    </source>
</evidence>
<accession>A0ABD5PKD8</accession>
<dbReference type="SUPFAM" id="SSF54197">
    <property type="entry name" value="HIT-like"/>
    <property type="match status" value="1"/>
</dbReference>
<evidence type="ECO:0000256" key="1">
    <source>
        <dbReference type="PIRSR" id="PIRSR601310-1"/>
    </source>
</evidence>
<dbReference type="RefSeq" id="WP_250142540.1">
    <property type="nucleotide sequence ID" value="NZ_JALIQP010000007.1"/>
</dbReference>
<gene>
    <name evidence="5" type="ORF">ACFO5R_00980</name>
</gene>
<keyword evidence="5" id="KW-0489">Methyltransferase</keyword>
<dbReference type="PRINTS" id="PR00332">
    <property type="entry name" value="HISTRIAD"/>
</dbReference>
<dbReference type="PANTHER" id="PTHR42997:SF1">
    <property type="entry name" value="AP-4-A PHOSPHORYLASE"/>
    <property type="match status" value="1"/>
</dbReference>
<keyword evidence="6" id="KW-1185">Reference proteome</keyword>
<dbReference type="InterPro" id="IPR011146">
    <property type="entry name" value="HIT-like"/>
</dbReference>
<organism evidence="5 6">
    <name type="scientific">Halosolutus amylolyticus</name>
    <dbReference type="NCBI Taxonomy" id="2932267"/>
    <lineage>
        <taxon>Archaea</taxon>
        <taxon>Methanobacteriati</taxon>
        <taxon>Methanobacteriota</taxon>
        <taxon>Stenosarchaea group</taxon>
        <taxon>Halobacteria</taxon>
        <taxon>Halobacteriales</taxon>
        <taxon>Natrialbaceae</taxon>
        <taxon>Halosolutus</taxon>
    </lineage>
</organism>
<dbReference type="EMBL" id="JBHSFA010000001">
    <property type="protein sequence ID" value="MFC4540496.1"/>
    <property type="molecule type" value="Genomic_DNA"/>
</dbReference>
<feature type="short sequence motif" description="Histidine triad motif" evidence="2 3">
    <location>
        <begin position="94"/>
        <end position="98"/>
    </location>
</feature>
<reference evidence="5 6" key="1">
    <citation type="journal article" date="2019" name="Int. J. Syst. Evol. Microbiol.">
        <title>The Global Catalogue of Microorganisms (GCM) 10K type strain sequencing project: providing services to taxonomists for standard genome sequencing and annotation.</title>
        <authorList>
            <consortium name="The Broad Institute Genomics Platform"/>
            <consortium name="The Broad Institute Genome Sequencing Center for Infectious Disease"/>
            <person name="Wu L."/>
            <person name="Ma J."/>
        </authorList>
    </citation>
    <scope>NUCLEOTIDE SEQUENCE [LARGE SCALE GENOMIC DNA]</scope>
    <source>
        <strain evidence="5 6">WLHS5</strain>
    </source>
</reference>
<protein>
    <submittedName>
        <fullName evidence="5">HIT family protein</fullName>
        <ecNumber evidence="5">2.1.1.-</ecNumber>
    </submittedName>
</protein>
<dbReference type="PROSITE" id="PS51084">
    <property type="entry name" value="HIT_2"/>
    <property type="match status" value="1"/>
</dbReference>
<evidence type="ECO:0000313" key="6">
    <source>
        <dbReference type="Proteomes" id="UP001595898"/>
    </source>
</evidence>
<dbReference type="Gene3D" id="3.30.428.10">
    <property type="entry name" value="HIT-like"/>
    <property type="match status" value="1"/>
</dbReference>
<comment type="caution">
    <text evidence="5">The sequence shown here is derived from an EMBL/GenBank/DDBJ whole genome shotgun (WGS) entry which is preliminary data.</text>
</comment>
<dbReference type="Proteomes" id="UP001595898">
    <property type="component" value="Unassembled WGS sequence"/>
</dbReference>
<dbReference type="Pfam" id="PF01230">
    <property type="entry name" value="HIT"/>
    <property type="match status" value="1"/>
</dbReference>
<dbReference type="InterPro" id="IPR052908">
    <property type="entry name" value="AP-4-A_phosphorylase"/>
</dbReference>